<keyword evidence="2" id="KW-0489">Methyltransferase</keyword>
<dbReference type="Pfam" id="PF08241">
    <property type="entry name" value="Methyltransf_11"/>
    <property type="match status" value="1"/>
</dbReference>
<dbReference type="GO" id="GO:0032259">
    <property type="term" value="P:methylation"/>
    <property type="evidence" value="ECO:0007669"/>
    <property type="project" value="UniProtKB-KW"/>
</dbReference>
<feature type="domain" description="Methyltransferase type 11" evidence="1">
    <location>
        <begin position="92"/>
        <end position="189"/>
    </location>
</feature>
<dbReference type="Proteomes" id="UP000182160">
    <property type="component" value="Unassembled WGS sequence"/>
</dbReference>
<dbReference type="EMBL" id="FOBO01000011">
    <property type="protein sequence ID" value="SEN03596.1"/>
    <property type="molecule type" value="Genomic_DNA"/>
</dbReference>
<dbReference type="PANTHER" id="PTHR43591">
    <property type="entry name" value="METHYLTRANSFERASE"/>
    <property type="match status" value="1"/>
</dbReference>
<dbReference type="CDD" id="cd02440">
    <property type="entry name" value="AdoMet_MTases"/>
    <property type="match status" value="1"/>
</dbReference>
<dbReference type="GO" id="GO:0008757">
    <property type="term" value="F:S-adenosylmethionine-dependent methyltransferase activity"/>
    <property type="evidence" value="ECO:0007669"/>
    <property type="project" value="InterPro"/>
</dbReference>
<accession>A0A1H8D8V5</accession>
<evidence type="ECO:0000313" key="2">
    <source>
        <dbReference type="EMBL" id="SEN03596.1"/>
    </source>
</evidence>
<name>A0A1H8D8V5_9RHOB</name>
<dbReference type="InterPro" id="IPR029063">
    <property type="entry name" value="SAM-dependent_MTases_sf"/>
</dbReference>
<organism evidence="2 3">
    <name type="scientific">Roseovarius tolerans</name>
    <dbReference type="NCBI Taxonomy" id="74031"/>
    <lineage>
        <taxon>Bacteria</taxon>
        <taxon>Pseudomonadati</taxon>
        <taxon>Pseudomonadota</taxon>
        <taxon>Alphaproteobacteria</taxon>
        <taxon>Rhodobacterales</taxon>
        <taxon>Roseobacteraceae</taxon>
        <taxon>Roseovarius</taxon>
    </lineage>
</organism>
<dbReference type="RefSeq" id="WP_074786753.1">
    <property type="nucleotide sequence ID" value="NZ_FOBO01000011.1"/>
</dbReference>
<protein>
    <submittedName>
        <fullName evidence="2">Demethylmenaquinone methyltransferase / 2-methoxy-6-polyprenyl-1,4-benzoquinol methylase</fullName>
    </submittedName>
</protein>
<evidence type="ECO:0000259" key="1">
    <source>
        <dbReference type="Pfam" id="PF08241"/>
    </source>
</evidence>
<dbReference type="SUPFAM" id="SSF53335">
    <property type="entry name" value="S-adenosyl-L-methionine-dependent methyltransferases"/>
    <property type="match status" value="1"/>
</dbReference>
<dbReference type="Gene3D" id="3.40.50.150">
    <property type="entry name" value="Vaccinia Virus protein VP39"/>
    <property type="match status" value="1"/>
</dbReference>
<proteinExistence type="predicted"/>
<gene>
    <name evidence="2" type="ORF">SAMN04488077_11141</name>
</gene>
<reference evidence="2 3" key="1">
    <citation type="submission" date="2016-10" db="EMBL/GenBank/DDBJ databases">
        <authorList>
            <person name="de Groot N.N."/>
        </authorList>
    </citation>
    <scope>NUCLEOTIDE SEQUENCE [LARGE SCALE GENOMIC DNA]</scope>
    <source>
        <strain evidence="2 3">DSM 11457</strain>
    </source>
</reference>
<keyword evidence="2" id="KW-0808">Transferase</keyword>
<dbReference type="AlphaFoldDB" id="A0A1H8D8V5"/>
<evidence type="ECO:0000313" key="3">
    <source>
        <dbReference type="Proteomes" id="UP000182160"/>
    </source>
</evidence>
<dbReference type="InterPro" id="IPR013216">
    <property type="entry name" value="Methyltransf_11"/>
</dbReference>
<sequence>MTQLDTKSLFLSNTPAMEQAIPMATRRIGSWEVRISRHPLSTTDLTRRYDAMSGRWERTARRFQLTAAYQQPLMISQIAKGLTQVGPKPRILDCGIGNGSLSIALHGILENQVDYHGIDTSADMIVQASTMMRHAGLRPQLQQADVLSLPYDDQSFDVVMAAHVLEHLSAPKRALKEMIRVLKPGGMIFVCMTRPSIFGGFVQLKWRTWAITEQQGIAWLQDCDLADIGCQPVHFTSCAGTASTAFWARRTTLPDAQ</sequence>